<dbReference type="SUPFAM" id="SSF47336">
    <property type="entry name" value="ACP-like"/>
    <property type="match status" value="1"/>
</dbReference>
<dbReference type="Pfam" id="PF00550">
    <property type="entry name" value="PP-binding"/>
    <property type="match status" value="1"/>
</dbReference>
<reference evidence="2 3" key="1">
    <citation type="submission" date="2018-09" db="EMBL/GenBank/DDBJ databases">
        <authorList>
            <person name="Zhu H."/>
        </authorList>
    </citation>
    <scope>NUCLEOTIDE SEQUENCE [LARGE SCALE GENOMIC DNA]</scope>
    <source>
        <strain evidence="2 3">K2W22B-5</strain>
    </source>
</reference>
<dbReference type="InterPro" id="IPR009081">
    <property type="entry name" value="PP-bd_ACP"/>
</dbReference>
<protein>
    <recommendedName>
        <fullName evidence="1">Carrier domain-containing protein</fullName>
    </recommendedName>
</protein>
<dbReference type="PROSITE" id="PS50075">
    <property type="entry name" value="CARRIER"/>
    <property type="match status" value="1"/>
</dbReference>
<feature type="domain" description="Carrier" evidence="1">
    <location>
        <begin position="1"/>
        <end position="78"/>
    </location>
</feature>
<proteinExistence type="predicted"/>
<keyword evidence="3" id="KW-1185">Reference proteome</keyword>
<dbReference type="EMBL" id="QYUL01000001">
    <property type="protein sequence ID" value="RJF84515.1"/>
    <property type="molecule type" value="Genomic_DNA"/>
</dbReference>
<gene>
    <name evidence="2" type="ORF">D3877_08275</name>
</gene>
<dbReference type="Proteomes" id="UP000283458">
    <property type="component" value="Unassembled WGS sequence"/>
</dbReference>
<dbReference type="OrthoDB" id="9811033at2"/>
<dbReference type="Gene3D" id="1.10.1200.10">
    <property type="entry name" value="ACP-like"/>
    <property type="match status" value="1"/>
</dbReference>
<dbReference type="RefSeq" id="WP_119830165.1">
    <property type="nucleotide sequence ID" value="NZ_QYUL01000001.1"/>
</dbReference>
<evidence type="ECO:0000313" key="2">
    <source>
        <dbReference type="EMBL" id="RJF84515.1"/>
    </source>
</evidence>
<evidence type="ECO:0000313" key="3">
    <source>
        <dbReference type="Proteomes" id="UP000283458"/>
    </source>
</evidence>
<organism evidence="2 3">
    <name type="scientific">Azospirillum cavernae</name>
    <dbReference type="NCBI Taxonomy" id="2320860"/>
    <lineage>
        <taxon>Bacteria</taxon>
        <taxon>Pseudomonadati</taxon>
        <taxon>Pseudomonadota</taxon>
        <taxon>Alphaproteobacteria</taxon>
        <taxon>Rhodospirillales</taxon>
        <taxon>Azospirillaceae</taxon>
        <taxon>Azospirillum</taxon>
    </lineage>
</organism>
<comment type="caution">
    <text evidence="2">The sequence shown here is derived from an EMBL/GenBank/DDBJ whole genome shotgun (WGS) entry which is preliminary data.</text>
</comment>
<evidence type="ECO:0000259" key="1">
    <source>
        <dbReference type="PROSITE" id="PS50075"/>
    </source>
</evidence>
<sequence>MTILDTSQILSVIASSLGVNRAMLGAQPEIYRTIGWDSLSTLQIIEAIEIHFGVQITDEDVGQCTSLSGILNVLAKMGVKNGIS</sequence>
<dbReference type="InterPro" id="IPR036736">
    <property type="entry name" value="ACP-like_sf"/>
</dbReference>
<name>A0A418W3A8_9PROT</name>
<accession>A0A418W3A8</accession>
<dbReference type="AlphaFoldDB" id="A0A418W3A8"/>